<evidence type="ECO:0000313" key="2">
    <source>
        <dbReference type="EMBL" id="KAA8821559.1"/>
    </source>
</evidence>
<name>A0A5J5DYI2_9BIFI</name>
<evidence type="ECO:0000256" key="1">
    <source>
        <dbReference type="SAM" id="SignalP"/>
    </source>
</evidence>
<evidence type="ECO:0008006" key="6">
    <source>
        <dbReference type="Google" id="ProtNLM"/>
    </source>
</evidence>
<dbReference type="EMBL" id="RZNZ01000003">
    <property type="protein sequence ID" value="KAA8821559.1"/>
    <property type="molecule type" value="Genomic_DNA"/>
</dbReference>
<dbReference type="EMBL" id="RZOA01000001">
    <property type="protein sequence ID" value="KAA8824639.1"/>
    <property type="molecule type" value="Genomic_DNA"/>
</dbReference>
<gene>
    <name evidence="3" type="ORF">EM848_00005</name>
    <name evidence="2" type="ORF">EMO90_02710</name>
</gene>
<dbReference type="PROSITE" id="PS51257">
    <property type="entry name" value="PROKAR_LIPOPROTEIN"/>
    <property type="match status" value="1"/>
</dbReference>
<protein>
    <recommendedName>
        <fullName evidence="6">Lipoprotein</fullName>
    </recommendedName>
</protein>
<dbReference type="RefSeq" id="WP_150352962.1">
    <property type="nucleotide sequence ID" value="NZ_RZNZ01000003.1"/>
</dbReference>
<evidence type="ECO:0000313" key="5">
    <source>
        <dbReference type="Proteomes" id="UP000374630"/>
    </source>
</evidence>
<comment type="caution">
    <text evidence="3">The sequence shown here is derived from an EMBL/GenBank/DDBJ whole genome shotgun (WGS) entry which is preliminary data.</text>
</comment>
<sequence length="236" mass="25900">MSGRWGSRLAALACVSGVLFMGACSPTSAAPSPSATAQSSTSERPANTKKLADSFTAYAQQVLDMAHSNNVDQTQIDILNKAIQTGHISPGEYETVWSNFKQCVVDKGNVEPLLIKYTNGMYHPSAVHADDPAKGEKFRADSADCQFKFAAYVDAVYSVQQDNPNLYQESSVGIVDCLHRHNLVSKDYTANDFDREKNQNNWEFTFDRNNPDVRACMVANGLFGVDAQQDTFHDVG</sequence>
<dbReference type="OrthoDB" id="3230671at2"/>
<reference evidence="4 5" key="1">
    <citation type="journal article" date="2019" name="Syst. Appl. Microbiol.">
        <title>Characterization of Bifidobacterium species in feaces of the Egyptian fruit bat: Description of B. vespertilionis sp. nov. and B. rousetti sp. nov.</title>
        <authorList>
            <person name="Modesto M."/>
            <person name="Satti M."/>
            <person name="Watanabe K."/>
            <person name="Puglisi E."/>
            <person name="Morelli L."/>
            <person name="Huang C.-H."/>
            <person name="Liou J.-S."/>
            <person name="Miyashita M."/>
            <person name="Tamura T."/>
            <person name="Saito S."/>
            <person name="Mori K."/>
            <person name="Huang L."/>
            <person name="Sciavilla P."/>
            <person name="Sandri C."/>
            <person name="Spiezio C."/>
            <person name="Vitali F."/>
            <person name="Cavalieri D."/>
            <person name="Perpetuini G."/>
            <person name="Tofalo R."/>
            <person name="Bonetti A."/>
            <person name="Arita M."/>
            <person name="Mattarelli P."/>
        </authorList>
    </citation>
    <scope>NUCLEOTIDE SEQUENCE [LARGE SCALE GENOMIC DNA]</scope>
    <source>
        <strain evidence="2 5">RST16</strain>
        <strain evidence="3 4">RST8</strain>
    </source>
</reference>
<evidence type="ECO:0000313" key="4">
    <source>
        <dbReference type="Proteomes" id="UP000345527"/>
    </source>
</evidence>
<keyword evidence="5" id="KW-1185">Reference proteome</keyword>
<organism evidence="3 4">
    <name type="scientific">Bifidobacterium vespertilionis</name>
    <dbReference type="NCBI Taxonomy" id="2562524"/>
    <lineage>
        <taxon>Bacteria</taxon>
        <taxon>Bacillati</taxon>
        <taxon>Actinomycetota</taxon>
        <taxon>Actinomycetes</taxon>
        <taxon>Bifidobacteriales</taxon>
        <taxon>Bifidobacteriaceae</taxon>
        <taxon>Bifidobacterium</taxon>
    </lineage>
</organism>
<feature type="chain" id="PRO_5030132052" description="Lipoprotein" evidence="1">
    <location>
        <begin position="30"/>
        <end position="236"/>
    </location>
</feature>
<keyword evidence="1" id="KW-0732">Signal</keyword>
<proteinExistence type="predicted"/>
<evidence type="ECO:0000313" key="3">
    <source>
        <dbReference type="EMBL" id="KAA8824639.1"/>
    </source>
</evidence>
<accession>A0A5J5DYI2</accession>
<dbReference type="AlphaFoldDB" id="A0A5J5DYI2"/>
<dbReference type="Proteomes" id="UP000345527">
    <property type="component" value="Unassembled WGS sequence"/>
</dbReference>
<dbReference type="Proteomes" id="UP000374630">
    <property type="component" value="Unassembled WGS sequence"/>
</dbReference>
<feature type="signal peptide" evidence="1">
    <location>
        <begin position="1"/>
        <end position="29"/>
    </location>
</feature>